<name>A0A1T5EA48_9FLAO</name>
<proteinExistence type="predicted"/>
<gene>
    <name evidence="3" type="ORF">SAMN05660477_01224</name>
</gene>
<dbReference type="OrthoDB" id="9805025at2"/>
<dbReference type="InterPro" id="IPR053150">
    <property type="entry name" value="Teicoplanin_resist-assoc"/>
</dbReference>
<keyword evidence="1" id="KW-0472">Membrane</keyword>
<sequence length="148" mass="17323">MKRYYGPLLGFYTVFLLYMMFYGCGRLPGPIGYLQLHPFRTINMFFSSNVAAQHFAVNIIGNIVVFMPFGWLGLLSQKYFSFPKLLIGFPIAIAIIELTQYWSHRGTADIDDLFLNTVGMILGYLFYSLVKYFYEDWMFERESTMEYA</sequence>
<evidence type="ECO:0000259" key="2">
    <source>
        <dbReference type="Pfam" id="PF04892"/>
    </source>
</evidence>
<dbReference type="EMBL" id="FUYZ01000003">
    <property type="protein sequence ID" value="SKB80736.1"/>
    <property type="molecule type" value="Genomic_DNA"/>
</dbReference>
<dbReference type="AlphaFoldDB" id="A0A1T5EA48"/>
<dbReference type="Proteomes" id="UP000191112">
    <property type="component" value="Unassembled WGS sequence"/>
</dbReference>
<dbReference type="PROSITE" id="PS51257">
    <property type="entry name" value="PROKAR_LIPOPROTEIN"/>
    <property type="match status" value="1"/>
</dbReference>
<protein>
    <submittedName>
        <fullName evidence="3">VanZ like family protein</fullName>
    </submittedName>
</protein>
<dbReference type="InterPro" id="IPR006976">
    <property type="entry name" value="VanZ-like"/>
</dbReference>
<feature type="domain" description="VanZ-like" evidence="2">
    <location>
        <begin position="11"/>
        <end position="130"/>
    </location>
</feature>
<feature type="transmembrane region" description="Helical" evidence="1">
    <location>
        <begin position="85"/>
        <end position="102"/>
    </location>
</feature>
<keyword evidence="1" id="KW-1133">Transmembrane helix</keyword>
<dbReference type="RefSeq" id="WP_079666489.1">
    <property type="nucleotide sequence ID" value="NZ_FUYZ01000003.1"/>
</dbReference>
<organism evidence="3 4">
    <name type="scientific">Soonwooa buanensis</name>
    <dbReference type="NCBI Taxonomy" id="619805"/>
    <lineage>
        <taxon>Bacteria</taxon>
        <taxon>Pseudomonadati</taxon>
        <taxon>Bacteroidota</taxon>
        <taxon>Flavobacteriia</taxon>
        <taxon>Flavobacteriales</taxon>
        <taxon>Weeksellaceae</taxon>
        <taxon>Chryseobacterium group</taxon>
        <taxon>Soonwooa</taxon>
    </lineage>
</organism>
<evidence type="ECO:0000313" key="3">
    <source>
        <dbReference type="EMBL" id="SKB80736.1"/>
    </source>
</evidence>
<evidence type="ECO:0000256" key="1">
    <source>
        <dbReference type="SAM" id="Phobius"/>
    </source>
</evidence>
<feature type="transmembrane region" description="Helical" evidence="1">
    <location>
        <begin position="9"/>
        <end position="31"/>
    </location>
</feature>
<feature type="transmembrane region" description="Helical" evidence="1">
    <location>
        <begin position="114"/>
        <end position="134"/>
    </location>
</feature>
<evidence type="ECO:0000313" key="4">
    <source>
        <dbReference type="Proteomes" id="UP000191112"/>
    </source>
</evidence>
<feature type="transmembrane region" description="Helical" evidence="1">
    <location>
        <begin position="51"/>
        <end position="73"/>
    </location>
</feature>
<reference evidence="3 4" key="1">
    <citation type="submission" date="2017-02" db="EMBL/GenBank/DDBJ databases">
        <authorList>
            <person name="Peterson S.W."/>
        </authorList>
    </citation>
    <scope>NUCLEOTIDE SEQUENCE [LARGE SCALE GENOMIC DNA]</scope>
    <source>
        <strain evidence="3 4">DSM 22323</strain>
    </source>
</reference>
<dbReference type="PANTHER" id="PTHR36834:SF1">
    <property type="entry name" value="INTEGRAL MEMBRANE PROTEIN"/>
    <property type="match status" value="1"/>
</dbReference>
<dbReference type="PANTHER" id="PTHR36834">
    <property type="entry name" value="MEMBRANE PROTEIN-RELATED"/>
    <property type="match status" value="1"/>
</dbReference>
<dbReference type="Pfam" id="PF04892">
    <property type="entry name" value="VanZ"/>
    <property type="match status" value="1"/>
</dbReference>
<keyword evidence="4" id="KW-1185">Reference proteome</keyword>
<keyword evidence="1" id="KW-0812">Transmembrane</keyword>
<accession>A0A1T5EA48</accession>